<dbReference type="InterPro" id="IPR032675">
    <property type="entry name" value="LRR_dom_sf"/>
</dbReference>
<gene>
    <name evidence="3" type="ORF">Hyperionvirus17_9</name>
</gene>
<keyword evidence="1" id="KW-0433">Leucine-rich repeat</keyword>
<dbReference type="InterPro" id="IPR051071">
    <property type="entry name" value="LRR-bact_E3_ubiq_ligases"/>
</dbReference>
<reference evidence="3" key="1">
    <citation type="submission" date="2018-10" db="EMBL/GenBank/DDBJ databases">
        <title>Hidden diversity of soil giant viruses.</title>
        <authorList>
            <person name="Schulz F."/>
            <person name="Alteio L."/>
            <person name="Goudeau D."/>
            <person name="Ryan E.M."/>
            <person name="Malmstrom R.R."/>
            <person name="Blanchard J."/>
            <person name="Woyke T."/>
        </authorList>
    </citation>
    <scope>NUCLEOTIDE SEQUENCE</scope>
    <source>
        <strain evidence="3">HYV1</strain>
    </source>
</reference>
<protein>
    <submittedName>
        <fullName evidence="3">Uncharacterized protein</fullName>
    </submittedName>
</protein>
<dbReference type="EMBL" id="MK072399">
    <property type="protein sequence ID" value="AYV84089.1"/>
    <property type="molecule type" value="Genomic_DNA"/>
</dbReference>
<evidence type="ECO:0000313" key="3">
    <source>
        <dbReference type="EMBL" id="AYV84089.1"/>
    </source>
</evidence>
<evidence type="ECO:0000256" key="1">
    <source>
        <dbReference type="ARBA" id="ARBA00022614"/>
    </source>
</evidence>
<dbReference type="PROSITE" id="PS51450">
    <property type="entry name" value="LRR"/>
    <property type="match status" value="2"/>
</dbReference>
<dbReference type="PANTHER" id="PTHR47114:SF2">
    <property type="entry name" value="OLIGODENDROCYTE-MYELIN GLYCOPROTEIN"/>
    <property type="match status" value="1"/>
</dbReference>
<dbReference type="InterPro" id="IPR001611">
    <property type="entry name" value="Leu-rich_rpt"/>
</dbReference>
<proteinExistence type="predicted"/>
<dbReference type="PANTHER" id="PTHR47114">
    <property type="match status" value="1"/>
</dbReference>
<sequence>MADNRDESKEGLDPLPPPYYSDARTLIPYTPPAPLILPPLIIKPPIPDTPPANVPWTKTALYHHMRTELLKLKETENFDQRTSTILFGNLSNRSHAMTMMDTPLTELPKILLEYKWLKVLKLRSLTNLESIANLPNVEILVISQCHLSSIKEDLIPRTVTRLDLSDNMLTCVDFGALPQNISHLDMSDNMISDILNSEQLPKLEILIISKNRLTEIPSFSKSLVKLDVRQNRLKTLRGIHDSITDLDCSHNQIANTYELPRSLIKLKACHNELTTFVCMPMTLKTAAVSNNAITFVEPHLPPGLLELDISWNKLSNLPLFDIPKTLEKLNISHNKNISQLTLREIHDKLKFVNTLLPGLDDASHGSIYHHDSGDDKFSHMGSGYRMGSSNGSYSPPPSWSPHGGYSHGQSYGPHGHHILNYKQWNQNRYNNIMRSSGSGYDFTPKSKHSSSNPHYVLHKRVVKV</sequence>
<accession>A0A3G5AFD8</accession>
<name>A0A3G5AFD8_9VIRU</name>
<dbReference type="SMART" id="SM00364">
    <property type="entry name" value="LRR_BAC"/>
    <property type="match status" value="5"/>
</dbReference>
<keyword evidence="2" id="KW-0677">Repeat</keyword>
<evidence type="ECO:0000256" key="2">
    <source>
        <dbReference type="ARBA" id="ARBA00022737"/>
    </source>
</evidence>
<dbReference type="SUPFAM" id="SSF52058">
    <property type="entry name" value="L domain-like"/>
    <property type="match status" value="1"/>
</dbReference>
<dbReference type="Gene3D" id="3.80.10.10">
    <property type="entry name" value="Ribonuclease Inhibitor"/>
    <property type="match status" value="1"/>
</dbReference>
<organism evidence="3">
    <name type="scientific">Hyperionvirus sp</name>
    <dbReference type="NCBI Taxonomy" id="2487770"/>
    <lineage>
        <taxon>Viruses</taxon>
        <taxon>Varidnaviria</taxon>
        <taxon>Bamfordvirae</taxon>
        <taxon>Nucleocytoviricota</taxon>
        <taxon>Megaviricetes</taxon>
        <taxon>Imitervirales</taxon>
        <taxon>Mimiviridae</taxon>
        <taxon>Klosneuvirinae</taxon>
    </lineage>
</organism>